<dbReference type="SUPFAM" id="SSF56053">
    <property type="entry name" value="Ribosomal protein L6"/>
    <property type="match status" value="2"/>
</dbReference>
<dbReference type="InterPro" id="IPR036789">
    <property type="entry name" value="Ribosomal_uL6-like_a/b-dom_sf"/>
</dbReference>
<dbReference type="PRINTS" id="PR00059">
    <property type="entry name" value="RIBOSOMALL6"/>
</dbReference>
<evidence type="ECO:0000259" key="7">
    <source>
        <dbReference type="Pfam" id="PF00347"/>
    </source>
</evidence>
<dbReference type="PANTHER" id="PTHR11655:SF14">
    <property type="entry name" value="LARGE RIBOSOMAL SUBUNIT PROTEIN UL6M"/>
    <property type="match status" value="1"/>
</dbReference>
<name>A0A1F7YTP6_9BACT</name>
<evidence type="ECO:0000256" key="4">
    <source>
        <dbReference type="NCBIfam" id="TIGR03654"/>
    </source>
</evidence>
<evidence type="ECO:0000256" key="5">
    <source>
        <dbReference type="RuleBase" id="RU003869"/>
    </source>
</evidence>
<dbReference type="PIRSF" id="PIRSF002162">
    <property type="entry name" value="Ribosomal_L6"/>
    <property type="match status" value="1"/>
</dbReference>
<keyword evidence="2 5" id="KW-0687">Ribonucleoprotein</keyword>
<dbReference type="Gene3D" id="3.90.930.12">
    <property type="entry name" value="Ribosomal protein L6, alpha-beta domain"/>
    <property type="match status" value="2"/>
</dbReference>
<dbReference type="EMBL" id="MGGM01000002">
    <property type="protein sequence ID" value="OGM30289.1"/>
    <property type="molecule type" value="Genomic_DNA"/>
</dbReference>
<feature type="domain" description="Large ribosomal subunit protein uL6 alpha-beta" evidence="7">
    <location>
        <begin position="12"/>
        <end position="82"/>
    </location>
</feature>
<dbReference type="AlphaFoldDB" id="A0A1F7YTP6"/>
<organism evidence="8 9">
    <name type="scientific">Candidatus Woesebacteria bacterium RIFCSPHIGHO2_01_FULL_41_10</name>
    <dbReference type="NCBI Taxonomy" id="1802500"/>
    <lineage>
        <taxon>Bacteria</taxon>
        <taxon>Candidatus Woeseibacteriota</taxon>
    </lineage>
</organism>
<dbReference type="GO" id="GO:0002181">
    <property type="term" value="P:cytoplasmic translation"/>
    <property type="evidence" value="ECO:0007669"/>
    <property type="project" value="TreeGrafter"/>
</dbReference>
<dbReference type="GO" id="GO:0022625">
    <property type="term" value="C:cytosolic large ribosomal subunit"/>
    <property type="evidence" value="ECO:0007669"/>
    <property type="project" value="UniProtKB-UniRule"/>
</dbReference>
<dbReference type="Pfam" id="PF00347">
    <property type="entry name" value="Ribosomal_L6"/>
    <property type="match status" value="2"/>
</dbReference>
<dbReference type="InterPro" id="IPR020040">
    <property type="entry name" value="Ribosomal_uL6_a/b-dom"/>
</dbReference>
<keyword evidence="6" id="KW-0699">rRNA-binding</keyword>
<proteinExistence type="inferred from homology"/>
<reference evidence="8 9" key="1">
    <citation type="journal article" date="2016" name="Nat. Commun.">
        <title>Thousands of microbial genomes shed light on interconnected biogeochemical processes in an aquifer system.</title>
        <authorList>
            <person name="Anantharaman K."/>
            <person name="Brown C.T."/>
            <person name="Hug L.A."/>
            <person name="Sharon I."/>
            <person name="Castelle C.J."/>
            <person name="Probst A.J."/>
            <person name="Thomas B.C."/>
            <person name="Singh A."/>
            <person name="Wilkins M.J."/>
            <person name="Karaoz U."/>
            <person name="Brodie E.L."/>
            <person name="Williams K.H."/>
            <person name="Hubbard S.S."/>
            <person name="Banfield J.F."/>
        </authorList>
    </citation>
    <scope>NUCLEOTIDE SEQUENCE [LARGE SCALE GENOMIC DNA]</scope>
</reference>
<keyword evidence="1 5" id="KW-0689">Ribosomal protein</keyword>
<accession>A0A1F7YTP6</accession>
<sequence>MSRFGTQPVVLPEGVTAKIGDSLVSIVGAKTTLSQKVLPEILVEEKDGALVVTKRNETRASAAQQGTMKAHLANMVKGVTEGWKKELEISGPGYRAEIKGRDLSLQVGFSHPVVIVAPEGITFTVEKSVIRVEGANRELVGFYAAKIRDVRRPSVYTGSGIRYSNEIVRKKAGKQAAKAGE</sequence>
<gene>
    <name evidence="8" type="ORF">A2801_01275</name>
</gene>
<keyword evidence="6" id="KW-0694">RNA-binding</keyword>
<evidence type="ECO:0000256" key="3">
    <source>
        <dbReference type="ARBA" id="ARBA00035454"/>
    </source>
</evidence>
<evidence type="ECO:0000313" key="9">
    <source>
        <dbReference type="Proteomes" id="UP000177263"/>
    </source>
</evidence>
<dbReference type="NCBIfam" id="TIGR03654">
    <property type="entry name" value="L6_bact"/>
    <property type="match status" value="1"/>
</dbReference>
<dbReference type="PANTHER" id="PTHR11655">
    <property type="entry name" value="60S/50S RIBOSOMAL PROTEIN L6/L9"/>
    <property type="match status" value="1"/>
</dbReference>
<evidence type="ECO:0000313" key="8">
    <source>
        <dbReference type="EMBL" id="OGM30289.1"/>
    </source>
</evidence>
<comment type="caution">
    <text evidence="8">The sequence shown here is derived from an EMBL/GenBank/DDBJ whole genome shotgun (WGS) entry which is preliminary data.</text>
</comment>
<dbReference type="STRING" id="1802500.A2801_01275"/>
<comment type="similarity">
    <text evidence="5">Belongs to the universal ribosomal protein uL6 family.</text>
</comment>
<evidence type="ECO:0000256" key="1">
    <source>
        <dbReference type="ARBA" id="ARBA00022980"/>
    </source>
</evidence>
<dbReference type="Proteomes" id="UP000177263">
    <property type="component" value="Unassembled WGS sequence"/>
</dbReference>
<feature type="domain" description="Large ribosomal subunit protein uL6 alpha-beta" evidence="7">
    <location>
        <begin position="92"/>
        <end position="163"/>
    </location>
</feature>
<protein>
    <recommendedName>
        <fullName evidence="3 4">50S ribosomal protein L6</fullName>
    </recommendedName>
</protein>
<dbReference type="GO" id="GO:0019843">
    <property type="term" value="F:rRNA binding"/>
    <property type="evidence" value="ECO:0007669"/>
    <property type="project" value="UniProtKB-UniRule"/>
</dbReference>
<dbReference type="GO" id="GO:0003735">
    <property type="term" value="F:structural constituent of ribosome"/>
    <property type="evidence" value="ECO:0007669"/>
    <property type="project" value="UniProtKB-UniRule"/>
</dbReference>
<evidence type="ECO:0000256" key="6">
    <source>
        <dbReference type="RuleBase" id="RU003870"/>
    </source>
</evidence>
<dbReference type="InterPro" id="IPR000702">
    <property type="entry name" value="Ribosomal_uL6-like"/>
</dbReference>
<dbReference type="InterPro" id="IPR019906">
    <property type="entry name" value="Ribosomal_uL6_bac-type"/>
</dbReference>
<evidence type="ECO:0000256" key="2">
    <source>
        <dbReference type="ARBA" id="ARBA00023274"/>
    </source>
</evidence>
<comment type="function">
    <text evidence="6">This protein binds to the 23S rRNA, and is important in its secondary structure. It is located near the subunit interface in the base of the L7/L12 stalk, and near the tRNA binding site of the peptidyltransferase center.</text>
</comment>